<name>A0A392SHK2_9FABA</name>
<feature type="region of interest" description="Disordered" evidence="1">
    <location>
        <begin position="30"/>
        <end position="55"/>
    </location>
</feature>
<accession>A0A392SHK2</accession>
<organism evidence="2 3">
    <name type="scientific">Trifolium medium</name>
    <dbReference type="NCBI Taxonomy" id="97028"/>
    <lineage>
        <taxon>Eukaryota</taxon>
        <taxon>Viridiplantae</taxon>
        <taxon>Streptophyta</taxon>
        <taxon>Embryophyta</taxon>
        <taxon>Tracheophyta</taxon>
        <taxon>Spermatophyta</taxon>
        <taxon>Magnoliopsida</taxon>
        <taxon>eudicotyledons</taxon>
        <taxon>Gunneridae</taxon>
        <taxon>Pentapetalae</taxon>
        <taxon>rosids</taxon>
        <taxon>fabids</taxon>
        <taxon>Fabales</taxon>
        <taxon>Fabaceae</taxon>
        <taxon>Papilionoideae</taxon>
        <taxon>50 kb inversion clade</taxon>
        <taxon>NPAAA clade</taxon>
        <taxon>Hologalegina</taxon>
        <taxon>IRL clade</taxon>
        <taxon>Trifolieae</taxon>
        <taxon>Trifolium</taxon>
    </lineage>
</organism>
<sequence>MLSPGVNKIPPNLYSTFELGVDQEKSLNVSEVSSQVNSEPGVQSTSGTESPEAESLMVSIKNYKVKNTEEVRDCS</sequence>
<evidence type="ECO:0000256" key="1">
    <source>
        <dbReference type="SAM" id="MobiDB-lite"/>
    </source>
</evidence>
<comment type="caution">
    <text evidence="2">The sequence shown here is derived from an EMBL/GenBank/DDBJ whole genome shotgun (WGS) entry which is preliminary data.</text>
</comment>
<evidence type="ECO:0000313" key="2">
    <source>
        <dbReference type="EMBL" id="MCI47420.1"/>
    </source>
</evidence>
<feature type="compositionally biased region" description="Low complexity" evidence="1">
    <location>
        <begin position="30"/>
        <end position="39"/>
    </location>
</feature>
<protein>
    <submittedName>
        <fullName evidence="2">Uncharacterized protein</fullName>
    </submittedName>
</protein>
<dbReference type="EMBL" id="LXQA010372231">
    <property type="protein sequence ID" value="MCI47420.1"/>
    <property type="molecule type" value="Genomic_DNA"/>
</dbReference>
<dbReference type="AlphaFoldDB" id="A0A392SHK2"/>
<evidence type="ECO:0000313" key="3">
    <source>
        <dbReference type="Proteomes" id="UP000265520"/>
    </source>
</evidence>
<dbReference type="Proteomes" id="UP000265520">
    <property type="component" value="Unassembled WGS sequence"/>
</dbReference>
<keyword evidence="3" id="KW-1185">Reference proteome</keyword>
<proteinExistence type="predicted"/>
<reference evidence="2 3" key="1">
    <citation type="journal article" date="2018" name="Front. Plant Sci.">
        <title>Red Clover (Trifolium pratense) and Zigzag Clover (T. medium) - A Picture of Genomic Similarities and Differences.</title>
        <authorList>
            <person name="Dluhosova J."/>
            <person name="Istvanek J."/>
            <person name="Nedelnik J."/>
            <person name="Repkova J."/>
        </authorList>
    </citation>
    <scope>NUCLEOTIDE SEQUENCE [LARGE SCALE GENOMIC DNA]</scope>
    <source>
        <strain evidence="3">cv. 10/8</strain>
        <tissue evidence="2">Leaf</tissue>
    </source>
</reference>
<feature type="compositionally biased region" description="Polar residues" evidence="1">
    <location>
        <begin position="40"/>
        <end position="49"/>
    </location>
</feature>